<accession>A0A0A9T0B4</accession>
<organism evidence="1">
    <name type="scientific">Arundo donax</name>
    <name type="common">Giant reed</name>
    <name type="synonym">Donax arundinaceus</name>
    <dbReference type="NCBI Taxonomy" id="35708"/>
    <lineage>
        <taxon>Eukaryota</taxon>
        <taxon>Viridiplantae</taxon>
        <taxon>Streptophyta</taxon>
        <taxon>Embryophyta</taxon>
        <taxon>Tracheophyta</taxon>
        <taxon>Spermatophyta</taxon>
        <taxon>Magnoliopsida</taxon>
        <taxon>Liliopsida</taxon>
        <taxon>Poales</taxon>
        <taxon>Poaceae</taxon>
        <taxon>PACMAD clade</taxon>
        <taxon>Arundinoideae</taxon>
        <taxon>Arundineae</taxon>
        <taxon>Arundo</taxon>
    </lineage>
</organism>
<reference evidence="1" key="1">
    <citation type="submission" date="2014-09" db="EMBL/GenBank/DDBJ databases">
        <authorList>
            <person name="Magalhaes I.L.F."/>
            <person name="Oliveira U."/>
            <person name="Santos F.R."/>
            <person name="Vidigal T.H.D.A."/>
            <person name="Brescovit A.D."/>
            <person name="Santos A.J."/>
        </authorList>
    </citation>
    <scope>NUCLEOTIDE SEQUENCE</scope>
    <source>
        <tissue evidence="1">Shoot tissue taken approximately 20 cm above the soil surface</tissue>
    </source>
</reference>
<sequence length="12" mass="1417">MLLSFIVFLGYN</sequence>
<protein>
    <submittedName>
        <fullName evidence="1">Uncharacterized protein</fullName>
    </submittedName>
</protein>
<reference evidence="1" key="2">
    <citation type="journal article" date="2015" name="Data Brief">
        <title>Shoot transcriptome of the giant reed, Arundo donax.</title>
        <authorList>
            <person name="Barrero R.A."/>
            <person name="Guerrero F.D."/>
            <person name="Moolhuijzen P."/>
            <person name="Goolsby J.A."/>
            <person name="Tidwell J."/>
            <person name="Bellgard S.E."/>
            <person name="Bellgard M.I."/>
        </authorList>
    </citation>
    <scope>NUCLEOTIDE SEQUENCE</scope>
    <source>
        <tissue evidence="1">Shoot tissue taken approximately 20 cm above the soil surface</tissue>
    </source>
</reference>
<dbReference type="EMBL" id="GBRH01270284">
    <property type="protein sequence ID" value="JAD27611.1"/>
    <property type="molecule type" value="Transcribed_RNA"/>
</dbReference>
<name>A0A0A9T0B4_ARUDO</name>
<evidence type="ECO:0000313" key="1">
    <source>
        <dbReference type="EMBL" id="JAD27611.1"/>
    </source>
</evidence>
<proteinExistence type="predicted"/>